<dbReference type="HAMAP" id="MF_00767">
    <property type="entry name" value="Arg_catab_AstE"/>
    <property type="match status" value="1"/>
</dbReference>
<dbReference type="PANTHER" id="PTHR15162">
    <property type="entry name" value="ASPARTOACYLASE"/>
    <property type="match status" value="1"/>
</dbReference>
<feature type="domain" description="Succinylglutamate desuccinylase/Aspartoacylase catalytic" evidence="7">
    <location>
        <begin position="53"/>
        <end position="245"/>
    </location>
</feature>
<feature type="domain" description="AstE/AspA barrel-sandwich hybrid" evidence="6">
    <location>
        <begin position="259"/>
        <end position="331"/>
    </location>
</feature>
<gene>
    <name evidence="5" type="primary">astE</name>
    <name evidence="8" type="ORF">PGX00_09385</name>
</gene>
<keyword evidence="3 5" id="KW-0378">Hydrolase</keyword>
<evidence type="ECO:0000256" key="2">
    <source>
        <dbReference type="ARBA" id="ARBA00022723"/>
    </source>
</evidence>
<dbReference type="Pfam" id="PF24827">
    <property type="entry name" value="AstE_AspA_cat"/>
    <property type="match status" value="1"/>
</dbReference>
<keyword evidence="1 5" id="KW-0056">Arginine metabolism</keyword>
<dbReference type="CDD" id="cd03855">
    <property type="entry name" value="M14_ASTE"/>
    <property type="match status" value="1"/>
</dbReference>
<evidence type="ECO:0000256" key="5">
    <source>
        <dbReference type="HAMAP-Rule" id="MF_00767"/>
    </source>
</evidence>
<dbReference type="PANTHER" id="PTHR15162:SF7">
    <property type="entry name" value="SUCCINYLGLUTAMATE DESUCCINYLASE"/>
    <property type="match status" value="1"/>
</dbReference>
<reference evidence="8 9" key="1">
    <citation type="submission" date="2023-01" db="EMBL/GenBank/DDBJ databases">
        <title>Vibrio sp. KJ40-1 sp.nov, isolated from marine algae.</title>
        <authorList>
            <person name="Butt M."/>
            <person name="Kim J.M.J."/>
            <person name="Jeon C.O.C."/>
        </authorList>
    </citation>
    <scope>NUCLEOTIDE SEQUENCE [LARGE SCALE GENOMIC DNA]</scope>
    <source>
        <strain evidence="8 9">KJ40-1</strain>
    </source>
</reference>
<dbReference type="InterPro" id="IPR016681">
    <property type="entry name" value="SuccinylGlu_desuccinylase"/>
</dbReference>
<dbReference type="Pfam" id="PF04952">
    <property type="entry name" value="AstE_AspA_hybrid"/>
    <property type="match status" value="1"/>
</dbReference>
<evidence type="ECO:0000313" key="8">
    <source>
        <dbReference type="EMBL" id="MDB1123854.1"/>
    </source>
</evidence>
<comment type="pathway">
    <text evidence="5">Amino-acid degradation; L-arginine degradation via AST pathway; L-glutamate and succinate from L-arginine: step 5/5.</text>
</comment>
<dbReference type="RefSeq" id="WP_272135561.1">
    <property type="nucleotide sequence ID" value="NZ_JAQLOI010000001.1"/>
</dbReference>
<dbReference type="SUPFAM" id="SSF53187">
    <property type="entry name" value="Zn-dependent exopeptidases"/>
    <property type="match status" value="1"/>
</dbReference>
<proteinExistence type="inferred from homology"/>
<feature type="binding site" evidence="5">
    <location>
        <position position="66"/>
    </location>
    <ligand>
        <name>Zn(2+)</name>
        <dbReference type="ChEBI" id="CHEBI:29105"/>
    </ligand>
</feature>
<organism evidence="8 9">
    <name type="scientific">Vibrio algarum</name>
    <dbReference type="NCBI Taxonomy" id="3020714"/>
    <lineage>
        <taxon>Bacteria</taxon>
        <taxon>Pseudomonadati</taxon>
        <taxon>Pseudomonadota</taxon>
        <taxon>Gammaproteobacteria</taxon>
        <taxon>Vibrionales</taxon>
        <taxon>Vibrionaceae</taxon>
        <taxon>Vibrio</taxon>
    </lineage>
</organism>
<evidence type="ECO:0000259" key="7">
    <source>
        <dbReference type="Pfam" id="PF24827"/>
    </source>
</evidence>
<dbReference type="NCBIfam" id="NF003706">
    <property type="entry name" value="PRK05324.1"/>
    <property type="match status" value="1"/>
</dbReference>
<keyword evidence="4 5" id="KW-0862">Zinc</keyword>
<name>A0ABT4YS28_9VIBR</name>
<evidence type="ECO:0000256" key="1">
    <source>
        <dbReference type="ARBA" id="ARBA00022503"/>
    </source>
</evidence>
<comment type="caution">
    <text evidence="8">The sequence shown here is derived from an EMBL/GenBank/DDBJ whole genome shotgun (WGS) entry which is preliminary data.</text>
</comment>
<evidence type="ECO:0000313" key="9">
    <source>
        <dbReference type="Proteomes" id="UP001210678"/>
    </source>
</evidence>
<evidence type="ECO:0000259" key="6">
    <source>
        <dbReference type="Pfam" id="PF04952"/>
    </source>
</evidence>
<dbReference type="PIRSF" id="PIRSF017020">
    <property type="entry name" value="AstE"/>
    <property type="match status" value="1"/>
</dbReference>
<dbReference type="InterPro" id="IPR007036">
    <property type="entry name" value="Aste_AspA_hybrid_dom"/>
</dbReference>
<comment type="similarity">
    <text evidence="5">Belongs to the AspA/AstE family. Succinylglutamate desuccinylase subfamily.</text>
</comment>
<comment type="catalytic activity">
    <reaction evidence="5">
        <text>N-succinyl-L-glutamate + H2O = L-glutamate + succinate</text>
        <dbReference type="Rhea" id="RHEA:15169"/>
        <dbReference type="ChEBI" id="CHEBI:15377"/>
        <dbReference type="ChEBI" id="CHEBI:29985"/>
        <dbReference type="ChEBI" id="CHEBI:30031"/>
        <dbReference type="ChEBI" id="CHEBI:58763"/>
        <dbReference type="EC" id="3.5.1.96"/>
    </reaction>
</comment>
<evidence type="ECO:0000256" key="4">
    <source>
        <dbReference type="ARBA" id="ARBA00022833"/>
    </source>
</evidence>
<comment type="cofactor">
    <cofactor evidence="5">
        <name>Zn(2+)</name>
        <dbReference type="ChEBI" id="CHEBI:29105"/>
    </cofactor>
    <text evidence="5">Binds 1 zinc ion per subunit.</text>
</comment>
<keyword evidence="9" id="KW-1185">Reference proteome</keyword>
<evidence type="ECO:0000256" key="3">
    <source>
        <dbReference type="ARBA" id="ARBA00022801"/>
    </source>
</evidence>
<sequence>MAQTLFRQSFLYDSLNLDNEMPEKQVQLPSGPTIRVLKRGVVEVIPYQVTNDTKSIVLSAGIHGDETAPMELLDKLVGDIIEKRVTVNHRCLFLYAHLQATNQHTRFIDENLNRLFDNKPHSKESLETKIADGLKETLTKFFEGTQEKQRWHLDLHCAIRGSKHYTFAVSPKVAKAQSRSRELIEFIEKAKVEAVLLSNAPAATFSWYSAECFCAQALTMELGKVSPLGENDLSLISGFDDALRALLSDELDRVDAVPLVTYRVTQTIKRLTDDFDFNFSDDVENFTQFEHGQVLGHDGEKLLFAKVEQEAIVFPNKNVALGQRAALMVSPVETWYQDDQLVYD</sequence>
<dbReference type="Gene3D" id="3.40.630.10">
    <property type="entry name" value="Zn peptidases"/>
    <property type="match status" value="1"/>
</dbReference>
<dbReference type="InterPro" id="IPR050178">
    <property type="entry name" value="AspA/AstE_fam"/>
</dbReference>
<accession>A0ABT4YS28</accession>
<comment type="function">
    <text evidence="5">Transforms N(2)-succinylglutamate into succinate and glutamate.</text>
</comment>
<protein>
    <recommendedName>
        <fullName evidence="5">Succinylglutamate desuccinylase</fullName>
        <ecNumber evidence="5">3.5.1.96</ecNumber>
    </recommendedName>
</protein>
<dbReference type="Proteomes" id="UP001210678">
    <property type="component" value="Unassembled WGS sequence"/>
</dbReference>
<feature type="active site" evidence="5">
    <location>
        <position position="221"/>
    </location>
</feature>
<feature type="binding site" evidence="5">
    <location>
        <position position="156"/>
    </location>
    <ligand>
        <name>Zn(2+)</name>
        <dbReference type="ChEBI" id="CHEBI:29105"/>
    </ligand>
</feature>
<feature type="binding site" evidence="5">
    <location>
        <position position="63"/>
    </location>
    <ligand>
        <name>Zn(2+)</name>
        <dbReference type="ChEBI" id="CHEBI:29105"/>
    </ligand>
</feature>
<dbReference type="EC" id="3.5.1.96" evidence="5"/>
<dbReference type="EMBL" id="JAQLOI010000001">
    <property type="protein sequence ID" value="MDB1123854.1"/>
    <property type="molecule type" value="Genomic_DNA"/>
</dbReference>
<keyword evidence="2 5" id="KW-0479">Metal-binding</keyword>
<dbReference type="InterPro" id="IPR055438">
    <property type="entry name" value="AstE_AspA_cat"/>
</dbReference>